<name>A0A1W1XTH7_9NEIS</name>
<organism evidence="2 3">
    <name type="scientific">Andreprevotia lacus DSM 23236</name>
    <dbReference type="NCBI Taxonomy" id="1121001"/>
    <lineage>
        <taxon>Bacteria</taxon>
        <taxon>Pseudomonadati</taxon>
        <taxon>Pseudomonadota</taxon>
        <taxon>Betaproteobacteria</taxon>
        <taxon>Neisseriales</taxon>
        <taxon>Chitinibacteraceae</taxon>
        <taxon>Andreprevotia</taxon>
    </lineage>
</organism>
<dbReference type="Proteomes" id="UP000192761">
    <property type="component" value="Unassembled WGS sequence"/>
</dbReference>
<reference evidence="2 3" key="1">
    <citation type="submission" date="2017-04" db="EMBL/GenBank/DDBJ databases">
        <authorList>
            <person name="Afonso C.L."/>
            <person name="Miller P.J."/>
            <person name="Scott M.A."/>
            <person name="Spackman E."/>
            <person name="Goraichik I."/>
            <person name="Dimitrov K.M."/>
            <person name="Suarez D.L."/>
            <person name="Swayne D.E."/>
        </authorList>
    </citation>
    <scope>NUCLEOTIDE SEQUENCE [LARGE SCALE GENOMIC DNA]</scope>
    <source>
        <strain evidence="2 3">DSM 23236</strain>
    </source>
</reference>
<protein>
    <submittedName>
        <fullName evidence="2">Uncharacterized protein</fullName>
    </submittedName>
</protein>
<sequence length="317" mass="30799">MADSGGTQGGYGYGGVGTTGGFDSGGQSTGAGTKAVGGGYGGGGRQAGTLTDALNGYDNDRATQAALENVNGKHGTHDGPIGSLENGNPNYTRQQQRDAVLNSDDMSSSVKAYLLNKTGMSYLETAANTNPFSALVTSYDGAQAMDSALTVGKIALSFLNPGLSALVTGLDIAQDAVNGKLGWNTLGKVASVVPGNGLVNGIAKTGLTIGGQLGSGDTQGASGTVGNFTGSLLGSLTGTPLGGPIGGWVGTQIGRGIADGGSDGSASSGGNRGGYGSGNGALVVNTPARPATSATSATTVPNSVTAYQLASASNFMG</sequence>
<evidence type="ECO:0000313" key="3">
    <source>
        <dbReference type="Proteomes" id="UP000192761"/>
    </source>
</evidence>
<accession>A0A1W1XTH7</accession>
<feature type="region of interest" description="Disordered" evidence="1">
    <location>
        <begin position="71"/>
        <end position="90"/>
    </location>
</feature>
<dbReference type="EMBL" id="FWXD01000016">
    <property type="protein sequence ID" value="SMC27197.1"/>
    <property type="molecule type" value="Genomic_DNA"/>
</dbReference>
<dbReference type="AlphaFoldDB" id="A0A1W1XTH7"/>
<keyword evidence="3" id="KW-1185">Reference proteome</keyword>
<evidence type="ECO:0000313" key="2">
    <source>
        <dbReference type="EMBL" id="SMC27197.1"/>
    </source>
</evidence>
<gene>
    <name evidence="2" type="ORF">SAMN02745857_02749</name>
</gene>
<dbReference type="STRING" id="1121001.SAMN02745857_02749"/>
<proteinExistence type="predicted"/>
<evidence type="ECO:0000256" key="1">
    <source>
        <dbReference type="SAM" id="MobiDB-lite"/>
    </source>
</evidence>